<keyword evidence="8" id="KW-1185">Reference proteome</keyword>
<name>A0A3P1SD88_9ACTO</name>
<feature type="transmembrane region" description="Helical" evidence="6">
    <location>
        <begin position="105"/>
        <end position="128"/>
    </location>
</feature>
<evidence type="ECO:0000313" key="7">
    <source>
        <dbReference type="EMBL" id="RRC94860.1"/>
    </source>
</evidence>
<comment type="subcellular location">
    <subcellularLocation>
        <location evidence="1">Membrane</location>
        <topology evidence="1">Multi-pass membrane protein</topology>
    </subcellularLocation>
</comment>
<reference evidence="7 8" key="1">
    <citation type="submission" date="2018-11" db="EMBL/GenBank/DDBJ databases">
        <title>Genomes From Bacteria Associated with the Canine Oral Cavity: a Test Case for Automated Genome-Based Taxonomic Assignment.</title>
        <authorList>
            <person name="Coil D.A."/>
            <person name="Jospin G."/>
            <person name="Darling A.E."/>
            <person name="Wallis C."/>
            <person name="Davis I.J."/>
            <person name="Harris S."/>
            <person name="Eisen J.A."/>
            <person name="Holcombe L.J."/>
            <person name="O'Flynn C."/>
        </authorList>
    </citation>
    <scope>NUCLEOTIDE SEQUENCE [LARGE SCALE GENOMIC DNA]</scope>
    <source>
        <strain evidence="7 8">OH770</strain>
    </source>
</reference>
<dbReference type="Proteomes" id="UP000280444">
    <property type="component" value="Unassembled WGS sequence"/>
</dbReference>
<dbReference type="OrthoDB" id="9786493at2"/>
<proteinExistence type="inferred from homology"/>
<dbReference type="EMBL" id="RQZF01000009">
    <property type="protein sequence ID" value="RRC94860.1"/>
    <property type="molecule type" value="Genomic_DNA"/>
</dbReference>
<sequence>MLTLPENIQAQVGAARHKVNASANMGYYLVGAIMAGLFIGLADVFMMTGGGPLRVAGSPWASLVEGGVFGIGLILVVFAGGELATSAMMILPIGLKEKGVSTSGAARAFGIMIVGNLLGSILVAALVWGGGIMAEGTVPGAAMASVVAAKAHKTTVELFFRAILCNILVCLAIWSVSRAQHEVAKMILMAWCMATFVASGMEHVVANMTTFALGIMHGVDGGTWVEAARNLSVVLAGNIVGGAVFVGGTMWFAAQADRTLVH</sequence>
<evidence type="ECO:0000256" key="3">
    <source>
        <dbReference type="ARBA" id="ARBA00022989"/>
    </source>
</evidence>
<dbReference type="Pfam" id="PF01226">
    <property type="entry name" value="Form_Nir_trans"/>
    <property type="match status" value="1"/>
</dbReference>
<dbReference type="PANTHER" id="PTHR30520:SF8">
    <property type="entry name" value="NITRITE TRANSPORTER NIRC"/>
    <property type="match status" value="1"/>
</dbReference>
<keyword evidence="3 6" id="KW-1133">Transmembrane helix</keyword>
<dbReference type="InterPro" id="IPR023271">
    <property type="entry name" value="Aquaporin-like"/>
</dbReference>
<dbReference type="PANTHER" id="PTHR30520">
    <property type="entry name" value="FORMATE TRANSPORTER-RELATED"/>
    <property type="match status" value="1"/>
</dbReference>
<dbReference type="InterPro" id="IPR000292">
    <property type="entry name" value="For/NO2_transpt"/>
</dbReference>
<comment type="similarity">
    <text evidence="5">Belongs to the FNT transporter (TC 1.A.16) family.</text>
</comment>
<evidence type="ECO:0000313" key="8">
    <source>
        <dbReference type="Proteomes" id="UP000280444"/>
    </source>
</evidence>
<feature type="transmembrane region" description="Helical" evidence="6">
    <location>
        <begin position="188"/>
        <end position="213"/>
    </location>
</feature>
<feature type="transmembrane region" description="Helical" evidence="6">
    <location>
        <begin position="26"/>
        <end position="48"/>
    </location>
</feature>
<feature type="transmembrane region" description="Helical" evidence="6">
    <location>
        <begin position="158"/>
        <end position="176"/>
    </location>
</feature>
<evidence type="ECO:0000256" key="4">
    <source>
        <dbReference type="ARBA" id="ARBA00023136"/>
    </source>
</evidence>
<dbReference type="GO" id="GO:0005886">
    <property type="term" value="C:plasma membrane"/>
    <property type="evidence" value="ECO:0007669"/>
    <property type="project" value="TreeGrafter"/>
</dbReference>
<feature type="transmembrane region" description="Helical" evidence="6">
    <location>
        <begin position="68"/>
        <end position="93"/>
    </location>
</feature>
<evidence type="ECO:0000256" key="2">
    <source>
        <dbReference type="ARBA" id="ARBA00022692"/>
    </source>
</evidence>
<accession>A0A3P1SD88</accession>
<dbReference type="Gene3D" id="1.20.1080.10">
    <property type="entry name" value="Glycerol uptake facilitator protein"/>
    <property type="match status" value="1"/>
</dbReference>
<dbReference type="InterPro" id="IPR024002">
    <property type="entry name" value="For/NO2_transpt_CS"/>
</dbReference>
<evidence type="ECO:0000256" key="6">
    <source>
        <dbReference type="SAM" id="Phobius"/>
    </source>
</evidence>
<dbReference type="GO" id="GO:0015499">
    <property type="term" value="F:formate transmembrane transporter activity"/>
    <property type="evidence" value="ECO:0007669"/>
    <property type="project" value="TreeGrafter"/>
</dbReference>
<organism evidence="7 8">
    <name type="scientific">Schaalia canis</name>
    <dbReference type="NCBI Taxonomy" id="100469"/>
    <lineage>
        <taxon>Bacteria</taxon>
        <taxon>Bacillati</taxon>
        <taxon>Actinomycetota</taxon>
        <taxon>Actinomycetes</taxon>
        <taxon>Actinomycetales</taxon>
        <taxon>Actinomycetaceae</taxon>
        <taxon>Schaalia</taxon>
    </lineage>
</organism>
<evidence type="ECO:0000256" key="5">
    <source>
        <dbReference type="ARBA" id="ARBA00049660"/>
    </source>
</evidence>
<feature type="transmembrane region" description="Helical" evidence="6">
    <location>
        <begin position="233"/>
        <end position="254"/>
    </location>
</feature>
<protein>
    <submittedName>
        <fullName evidence="7">Formate/nitrite transporter family protein</fullName>
    </submittedName>
</protein>
<dbReference type="PROSITE" id="PS01006">
    <property type="entry name" value="FORMATE_NITRITE_TP_2"/>
    <property type="match status" value="1"/>
</dbReference>
<keyword evidence="4 6" id="KW-0472">Membrane</keyword>
<keyword evidence="2 6" id="KW-0812">Transmembrane</keyword>
<gene>
    <name evidence="7" type="ORF">EII11_08270</name>
</gene>
<dbReference type="RefSeq" id="WP_124871378.1">
    <property type="nucleotide sequence ID" value="NZ_RQZF01000009.1"/>
</dbReference>
<comment type="caution">
    <text evidence="7">The sequence shown here is derived from an EMBL/GenBank/DDBJ whole genome shotgun (WGS) entry which is preliminary data.</text>
</comment>
<evidence type="ECO:0000256" key="1">
    <source>
        <dbReference type="ARBA" id="ARBA00004141"/>
    </source>
</evidence>
<dbReference type="AlphaFoldDB" id="A0A3P1SD88"/>